<evidence type="ECO:0000313" key="2">
    <source>
        <dbReference type="EMBL" id="MDW4573843.1"/>
    </source>
</evidence>
<dbReference type="RefSeq" id="WP_318354355.1">
    <property type="nucleotide sequence ID" value="NZ_JAWQEV010000004.1"/>
</dbReference>
<comment type="caution">
    <text evidence="2">The sequence shown here is derived from an EMBL/GenBank/DDBJ whole genome shotgun (WGS) entry which is preliminary data.</text>
</comment>
<evidence type="ECO:0000256" key="1">
    <source>
        <dbReference type="SAM" id="SignalP"/>
    </source>
</evidence>
<evidence type="ECO:0000313" key="3">
    <source>
        <dbReference type="Proteomes" id="UP001283109"/>
    </source>
</evidence>
<accession>A0ABU4H3C5</accession>
<reference evidence="2 3" key="1">
    <citation type="submission" date="2023-11" db="EMBL/GenBank/DDBJ databases">
        <title>Draft genome sequence of Microbacterium arthrosphaerae JCM 30492.</title>
        <authorList>
            <person name="Zhang G."/>
            <person name="Ding Y."/>
        </authorList>
    </citation>
    <scope>NUCLEOTIDE SEQUENCE [LARGE SCALE GENOMIC DNA]</scope>
    <source>
        <strain evidence="2 3">JCM 30492</strain>
    </source>
</reference>
<organism evidence="2 3">
    <name type="scientific">Microbacterium arthrosphaerae</name>
    <dbReference type="NCBI Taxonomy" id="792652"/>
    <lineage>
        <taxon>Bacteria</taxon>
        <taxon>Bacillati</taxon>
        <taxon>Actinomycetota</taxon>
        <taxon>Actinomycetes</taxon>
        <taxon>Micrococcales</taxon>
        <taxon>Microbacteriaceae</taxon>
        <taxon>Microbacterium</taxon>
    </lineage>
</organism>
<feature type="chain" id="PRO_5046983722" evidence="1">
    <location>
        <begin position="25"/>
        <end position="113"/>
    </location>
</feature>
<dbReference type="EMBL" id="JAWQEV010000004">
    <property type="protein sequence ID" value="MDW4573843.1"/>
    <property type="molecule type" value="Genomic_DNA"/>
</dbReference>
<name>A0ABU4H3C5_9MICO</name>
<keyword evidence="3" id="KW-1185">Reference proteome</keyword>
<sequence length="113" mass="11434">MKKALACAIVAVGLVLGGGGAAMAGEVNGNGEDIPAPGKASSECVFSGQDTVDSVENNPPGFDDDMLGMRGNQDKGYKGVQSYGVFVKAGLKAMVPSPGMACRGNLPPMEPME</sequence>
<keyword evidence="1" id="KW-0732">Signal</keyword>
<gene>
    <name evidence="2" type="ORF">R8Z58_13765</name>
</gene>
<feature type="signal peptide" evidence="1">
    <location>
        <begin position="1"/>
        <end position="24"/>
    </location>
</feature>
<protein>
    <submittedName>
        <fullName evidence="2">Uncharacterized protein</fullName>
    </submittedName>
</protein>
<proteinExistence type="predicted"/>
<dbReference type="Proteomes" id="UP001283109">
    <property type="component" value="Unassembled WGS sequence"/>
</dbReference>